<proteinExistence type="predicted"/>
<evidence type="ECO:0000313" key="2">
    <source>
        <dbReference type="EMBL" id="OJZ69431.1"/>
    </source>
</evidence>
<protein>
    <recommendedName>
        <fullName evidence="4">Alanine and proline rich membrane protein</fullName>
    </recommendedName>
</protein>
<keyword evidence="3" id="KW-1185">Reference proteome</keyword>
<reference evidence="2 3" key="1">
    <citation type="submission" date="2016-11" db="EMBL/GenBank/DDBJ databases">
        <title>Genome sequences of unsequenced Mycobacteria.</title>
        <authorList>
            <person name="Greninger A.L."/>
            <person name="Fang F."/>
            <person name="Jerome K.R."/>
        </authorList>
    </citation>
    <scope>NUCLEOTIDE SEQUENCE [LARGE SCALE GENOMIC DNA]</scope>
    <source>
        <strain evidence="2 3">M11</strain>
    </source>
</reference>
<accession>A0A1Q4HP03</accession>
<evidence type="ECO:0008006" key="4">
    <source>
        <dbReference type="Google" id="ProtNLM"/>
    </source>
</evidence>
<dbReference type="EMBL" id="MPNT01000027">
    <property type="protein sequence ID" value="OJZ69431.1"/>
    <property type="molecule type" value="Genomic_DNA"/>
</dbReference>
<dbReference type="Proteomes" id="UP000186438">
    <property type="component" value="Unassembled WGS sequence"/>
</dbReference>
<keyword evidence="1" id="KW-0812">Transmembrane</keyword>
<keyword evidence="1" id="KW-0472">Membrane</keyword>
<dbReference type="RefSeq" id="WP_065499185.1">
    <property type="nucleotide sequence ID" value="NZ_MPNT01000027.1"/>
</dbReference>
<feature type="transmembrane region" description="Helical" evidence="1">
    <location>
        <begin position="25"/>
        <end position="48"/>
    </location>
</feature>
<dbReference type="AlphaFoldDB" id="A0A1Q4HP03"/>
<organism evidence="2 3">
    <name type="scientific">Mycobacterium paraffinicum</name>
    <dbReference type="NCBI Taxonomy" id="53378"/>
    <lineage>
        <taxon>Bacteria</taxon>
        <taxon>Bacillati</taxon>
        <taxon>Actinomycetota</taxon>
        <taxon>Actinomycetes</taxon>
        <taxon>Mycobacteriales</taxon>
        <taxon>Mycobacteriaceae</taxon>
        <taxon>Mycobacterium</taxon>
    </lineage>
</organism>
<gene>
    <name evidence="2" type="ORF">BRW65_22735</name>
</gene>
<sequence length="199" mass="20215">MSIAPPAQPAWPPPPPLQRRRRWPAIAAAAGAGAVIAGVITTLVTIAATPGPSNNSTPAAPATVIVTAAPPAPPAPLPAAEADKKTCQGWTIADDLVTTAASGLNVIPQNMPFTDPAVQANPTWKAAVDRASQLYGQAAETLAGQLAPGTSPMLAGFADSTVSALRTLAVAYKTFDPTSGKVVDMFTAGRDSLDWVCGR</sequence>
<keyword evidence="1" id="KW-1133">Transmembrane helix</keyword>
<dbReference type="OrthoDB" id="4728492at2"/>
<comment type="caution">
    <text evidence="2">The sequence shown here is derived from an EMBL/GenBank/DDBJ whole genome shotgun (WGS) entry which is preliminary data.</text>
</comment>
<dbReference type="STRING" id="53378.BRW65_22735"/>
<evidence type="ECO:0000313" key="3">
    <source>
        <dbReference type="Proteomes" id="UP000186438"/>
    </source>
</evidence>
<evidence type="ECO:0000256" key="1">
    <source>
        <dbReference type="SAM" id="Phobius"/>
    </source>
</evidence>
<name>A0A1Q4HP03_9MYCO</name>